<feature type="region of interest" description="Disordered" evidence="1">
    <location>
        <begin position="93"/>
        <end position="113"/>
    </location>
</feature>
<feature type="compositionally biased region" description="Basic residues" evidence="1">
    <location>
        <begin position="704"/>
        <end position="719"/>
    </location>
</feature>
<feature type="compositionally biased region" description="Polar residues" evidence="1">
    <location>
        <begin position="299"/>
        <end position="311"/>
    </location>
</feature>
<sequence length="719" mass="78474">MANRPDFIDVRSKSSASVGRPLRSPRLHVAGEAPPELSPLDAFALQSRLLARQLQESAKSGRRMSRLPPLTTESPLIMQGRSEYFRSFSHDSVSDDDISAQRSAGSGFRPEVETDINNRPVSVHPRMSHIPPTPEQNVPVPTLPRNLEPQKDTEQEQDRENFFGVGARREHSPSPMDTTAPPANLTRTITQESIPLPASTPTRSVTSSPERIFKTVSHEAGGLVPPRPLFTKRSSSLVSSHDSSLADDEGFSTPMSTSLYSQGSRKFSTSSGVLSPGFAPYQRSPSVASDISALPRPSFNFSRPLSRSGTPSLDPPARQASSDSHASFMLTTDDAAHTPVSMSSEPLAESASKEDVFVLPRGKALQRDSVILPDMKTPARFSWEQQAGSPPNSFENHGQPPPSPPSRPSSRPSSSAGSQSPPEANTRPSHERSKLSTEIFRSGPEPFPPLGRPSMENARVSGESQRGRAPLSQLHDAAAGRSIMSNDTSDSASTIKAGRPIQADPPKMADLTGEEHVNKAIVLHQEGSLPESAWHLRHAAKQGHPTGMLLYALACRHGWGMRPNPREGVEWLRKAMDSANLEIKEDEEHAKEGKHVDVNERKTHRAQLALSIYELGVSHMNGWGIEQDKVLALKCFETAGAWGDVDALAEAGFCYAQGIGCKKNLKKSAKLYREAESKGMSMVGNSWIHKPKYADDPEKDKKDRSKSKSRKSIFSRKTH</sequence>
<protein>
    <submittedName>
        <fullName evidence="2">Uncharacterized protein</fullName>
    </submittedName>
</protein>
<feature type="region of interest" description="Disordered" evidence="1">
    <location>
        <begin position="54"/>
        <end position="74"/>
    </location>
</feature>
<feature type="region of interest" description="Disordered" evidence="1">
    <location>
        <begin position="376"/>
        <end position="503"/>
    </location>
</feature>
<feature type="compositionally biased region" description="Basic and acidic residues" evidence="1">
    <location>
        <begin position="148"/>
        <end position="158"/>
    </location>
</feature>
<feature type="region of interest" description="Disordered" evidence="1">
    <location>
        <begin position="1"/>
        <end position="35"/>
    </location>
</feature>
<proteinExistence type="predicted"/>
<dbReference type="Pfam" id="PF08238">
    <property type="entry name" value="Sel1"/>
    <property type="match status" value="3"/>
</dbReference>
<dbReference type="SUPFAM" id="SSF81901">
    <property type="entry name" value="HCP-like"/>
    <property type="match status" value="1"/>
</dbReference>
<feature type="compositionally biased region" description="Polar residues" evidence="1">
    <location>
        <begin position="253"/>
        <end position="266"/>
    </location>
</feature>
<accession>A0AAN6XMB3</accession>
<keyword evidence="3" id="KW-1185">Reference proteome</keyword>
<dbReference type="GO" id="GO:0032153">
    <property type="term" value="C:cell division site"/>
    <property type="evidence" value="ECO:0007669"/>
    <property type="project" value="TreeGrafter"/>
</dbReference>
<reference evidence="2" key="2">
    <citation type="submission" date="2023-05" db="EMBL/GenBank/DDBJ databases">
        <authorList>
            <consortium name="Lawrence Berkeley National Laboratory"/>
            <person name="Steindorff A."/>
            <person name="Hensen N."/>
            <person name="Bonometti L."/>
            <person name="Westerberg I."/>
            <person name="Brannstrom I.O."/>
            <person name="Guillou S."/>
            <person name="Cros-Aarteil S."/>
            <person name="Calhoun S."/>
            <person name="Haridas S."/>
            <person name="Kuo A."/>
            <person name="Mondo S."/>
            <person name="Pangilinan J."/>
            <person name="Riley R."/>
            <person name="Labutti K."/>
            <person name="Andreopoulos B."/>
            <person name="Lipzen A."/>
            <person name="Chen C."/>
            <person name="Yanf M."/>
            <person name="Daum C."/>
            <person name="Ng V."/>
            <person name="Clum A."/>
            <person name="Ohm R."/>
            <person name="Martin F."/>
            <person name="Silar P."/>
            <person name="Natvig D."/>
            <person name="Lalanne C."/>
            <person name="Gautier V."/>
            <person name="Ament-Velasquez S.L."/>
            <person name="Kruys A."/>
            <person name="Hutchinson M.I."/>
            <person name="Powell A.J."/>
            <person name="Barry K."/>
            <person name="Miller A.N."/>
            <person name="Grigoriev I.V."/>
            <person name="Debuchy R."/>
            <person name="Gladieux P."/>
            <person name="Thoren M.H."/>
            <person name="Johannesson H."/>
        </authorList>
    </citation>
    <scope>NUCLEOTIDE SEQUENCE</scope>
    <source>
        <strain evidence="2">CBS 315.58</strain>
    </source>
</reference>
<dbReference type="Gene3D" id="1.25.40.10">
    <property type="entry name" value="Tetratricopeptide repeat domain"/>
    <property type="match status" value="1"/>
</dbReference>
<gene>
    <name evidence="2" type="ORF">QBC40DRAFT_44603</name>
</gene>
<dbReference type="PANTHER" id="PTHR43628">
    <property type="entry name" value="ACTIVATOR OF C KINASE PROTEIN 1-RELATED"/>
    <property type="match status" value="1"/>
</dbReference>
<dbReference type="AlphaFoldDB" id="A0AAN6XMB3"/>
<dbReference type="InterPro" id="IPR052945">
    <property type="entry name" value="Mitotic_Regulator"/>
</dbReference>
<feature type="compositionally biased region" description="Polar residues" evidence="1">
    <location>
        <begin position="483"/>
        <end position="494"/>
    </location>
</feature>
<feature type="compositionally biased region" description="Low complexity" evidence="1">
    <location>
        <begin position="408"/>
        <end position="422"/>
    </location>
</feature>
<dbReference type="EMBL" id="MU863899">
    <property type="protein sequence ID" value="KAK4202231.1"/>
    <property type="molecule type" value="Genomic_DNA"/>
</dbReference>
<comment type="caution">
    <text evidence="2">The sequence shown here is derived from an EMBL/GenBank/DDBJ whole genome shotgun (WGS) entry which is preliminary data.</text>
</comment>
<feature type="region of interest" description="Disordered" evidence="1">
    <location>
        <begin position="240"/>
        <end position="266"/>
    </location>
</feature>
<dbReference type="GO" id="GO:0010972">
    <property type="term" value="P:negative regulation of G2/M transition of mitotic cell cycle"/>
    <property type="evidence" value="ECO:0007669"/>
    <property type="project" value="TreeGrafter"/>
</dbReference>
<reference evidence="2" key="1">
    <citation type="journal article" date="2023" name="Mol. Phylogenet. Evol.">
        <title>Genome-scale phylogeny and comparative genomics of the fungal order Sordariales.</title>
        <authorList>
            <person name="Hensen N."/>
            <person name="Bonometti L."/>
            <person name="Westerberg I."/>
            <person name="Brannstrom I.O."/>
            <person name="Guillou S."/>
            <person name="Cros-Aarteil S."/>
            <person name="Calhoun S."/>
            <person name="Haridas S."/>
            <person name="Kuo A."/>
            <person name="Mondo S."/>
            <person name="Pangilinan J."/>
            <person name="Riley R."/>
            <person name="LaButti K."/>
            <person name="Andreopoulos B."/>
            <person name="Lipzen A."/>
            <person name="Chen C."/>
            <person name="Yan M."/>
            <person name="Daum C."/>
            <person name="Ng V."/>
            <person name="Clum A."/>
            <person name="Steindorff A."/>
            <person name="Ohm R.A."/>
            <person name="Martin F."/>
            <person name="Silar P."/>
            <person name="Natvig D.O."/>
            <person name="Lalanne C."/>
            <person name="Gautier V."/>
            <person name="Ament-Velasquez S.L."/>
            <person name="Kruys A."/>
            <person name="Hutchinson M.I."/>
            <person name="Powell A.J."/>
            <person name="Barry K."/>
            <person name="Miller A.N."/>
            <person name="Grigoriev I.V."/>
            <person name="Debuchy R."/>
            <person name="Gladieux P."/>
            <person name="Hiltunen Thoren M."/>
            <person name="Johannesson H."/>
        </authorList>
    </citation>
    <scope>NUCLEOTIDE SEQUENCE</scope>
    <source>
        <strain evidence="2">CBS 315.58</strain>
    </source>
</reference>
<evidence type="ECO:0000313" key="3">
    <source>
        <dbReference type="Proteomes" id="UP001303160"/>
    </source>
</evidence>
<feature type="compositionally biased region" description="Polar residues" evidence="1">
    <location>
        <begin position="383"/>
        <end position="396"/>
    </location>
</feature>
<dbReference type="PANTHER" id="PTHR43628:SF11">
    <property type="entry name" value="PROTEIN DSF2"/>
    <property type="match status" value="1"/>
</dbReference>
<feature type="region of interest" description="Disordered" evidence="1">
    <location>
        <begin position="686"/>
        <end position="719"/>
    </location>
</feature>
<dbReference type="InterPro" id="IPR011990">
    <property type="entry name" value="TPR-like_helical_dom_sf"/>
</dbReference>
<dbReference type="SMART" id="SM00671">
    <property type="entry name" value="SEL1"/>
    <property type="match status" value="3"/>
</dbReference>
<name>A0AAN6XMB3_9PEZI</name>
<dbReference type="Proteomes" id="UP001303160">
    <property type="component" value="Unassembled WGS sequence"/>
</dbReference>
<organism evidence="2 3">
    <name type="scientific">Triangularia verruculosa</name>
    <dbReference type="NCBI Taxonomy" id="2587418"/>
    <lineage>
        <taxon>Eukaryota</taxon>
        <taxon>Fungi</taxon>
        <taxon>Dikarya</taxon>
        <taxon>Ascomycota</taxon>
        <taxon>Pezizomycotina</taxon>
        <taxon>Sordariomycetes</taxon>
        <taxon>Sordariomycetidae</taxon>
        <taxon>Sordariales</taxon>
        <taxon>Podosporaceae</taxon>
        <taxon>Triangularia</taxon>
    </lineage>
</organism>
<evidence type="ECO:0000313" key="2">
    <source>
        <dbReference type="EMBL" id="KAK4202231.1"/>
    </source>
</evidence>
<feature type="compositionally biased region" description="Basic and acidic residues" evidence="1">
    <location>
        <begin position="692"/>
        <end position="703"/>
    </location>
</feature>
<feature type="compositionally biased region" description="Basic and acidic residues" evidence="1">
    <location>
        <begin position="1"/>
        <end position="12"/>
    </location>
</feature>
<feature type="region of interest" description="Disordered" evidence="1">
    <location>
        <begin position="285"/>
        <end position="354"/>
    </location>
</feature>
<evidence type="ECO:0000256" key="1">
    <source>
        <dbReference type="SAM" id="MobiDB-lite"/>
    </source>
</evidence>
<feature type="region of interest" description="Disordered" evidence="1">
    <location>
        <begin position="126"/>
        <end position="158"/>
    </location>
</feature>
<dbReference type="InterPro" id="IPR006597">
    <property type="entry name" value="Sel1-like"/>
</dbReference>